<dbReference type="SUPFAM" id="SSF53474">
    <property type="entry name" value="alpha/beta-Hydrolases"/>
    <property type="match status" value="1"/>
</dbReference>
<dbReference type="Proteomes" id="UP001497512">
    <property type="component" value="Chromosome 13"/>
</dbReference>
<dbReference type="Pfam" id="PF12697">
    <property type="entry name" value="Abhydrolase_6"/>
    <property type="match status" value="1"/>
</dbReference>
<dbReference type="InterPro" id="IPR045889">
    <property type="entry name" value="MES/HNL"/>
</dbReference>
<evidence type="ECO:0000259" key="1">
    <source>
        <dbReference type="Pfam" id="PF12697"/>
    </source>
</evidence>
<dbReference type="PANTHER" id="PTHR10992:SF1032">
    <property type="entry name" value="METHYLESTERASE 17"/>
    <property type="match status" value="1"/>
</dbReference>
<protein>
    <recommendedName>
        <fullName evidence="1">AB hydrolase-1 domain-containing protein</fullName>
    </recommendedName>
</protein>
<evidence type="ECO:0000313" key="3">
    <source>
        <dbReference type="Proteomes" id="UP001497512"/>
    </source>
</evidence>
<feature type="domain" description="AB hydrolase-1" evidence="1">
    <location>
        <begin position="12"/>
        <end position="254"/>
    </location>
</feature>
<dbReference type="EMBL" id="OZ019905">
    <property type="protein sequence ID" value="CAK9202882.1"/>
    <property type="molecule type" value="Genomic_DNA"/>
</dbReference>
<reference evidence="2" key="1">
    <citation type="submission" date="2024-02" db="EMBL/GenBank/DDBJ databases">
        <authorList>
            <consortium name="ELIXIR-Norway"/>
            <consortium name="Elixir Norway"/>
        </authorList>
    </citation>
    <scope>NUCLEOTIDE SEQUENCE</scope>
</reference>
<name>A0ABP0TRR2_9BRYO</name>
<dbReference type="InterPro" id="IPR029058">
    <property type="entry name" value="AB_hydrolase_fold"/>
</dbReference>
<sequence length="273" mass="29674">MGQLDGSQLHWVLVHGSMHGAWSYYKTMALLQAEGYKVTAVDLAGCGASAVDSNTVSDFEVFNQPLVDVLNAVPATERVVLVGHSLGSISLLHAMENFTHKISLAIHVAGALLPSGVSFEITGDYYKGCFPEIGPFQIFARQIFGNGPENPPTTITIDKANLQKVFYTSPKTPSADLALAQIMCRPASFEVQFSTVVHYTKEKQGTIPSVYIKTSIDQTLPPASQDYIIKACPQTEVVEIQADHTPMFCATDELHEILLRLAAKYTNALTKAI</sequence>
<organism evidence="2 3">
    <name type="scientific">Sphagnum troendelagicum</name>
    <dbReference type="NCBI Taxonomy" id="128251"/>
    <lineage>
        <taxon>Eukaryota</taxon>
        <taxon>Viridiplantae</taxon>
        <taxon>Streptophyta</taxon>
        <taxon>Embryophyta</taxon>
        <taxon>Bryophyta</taxon>
        <taxon>Sphagnophytina</taxon>
        <taxon>Sphagnopsida</taxon>
        <taxon>Sphagnales</taxon>
        <taxon>Sphagnaceae</taxon>
        <taxon>Sphagnum</taxon>
    </lineage>
</organism>
<keyword evidence="3" id="KW-1185">Reference proteome</keyword>
<dbReference type="InterPro" id="IPR000073">
    <property type="entry name" value="AB_hydrolase_1"/>
</dbReference>
<dbReference type="PANTHER" id="PTHR10992">
    <property type="entry name" value="METHYLESTERASE FAMILY MEMBER"/>
    <property type="match status" value="1"/>
</dbReference>
<accession>A0ABP0TRR2</accession>
<evidence type="ECO:0000313" key="2">
    <source>
        <dbReference type="EMBL" id="CAK9202882.1"/>
    </source>
</evidence>
<gene>
    <name evidence="2" type="ORF">CSSPTR1EN2_LOCUS6629</name>
</gene>
<proteinExistence type="predicted"/>
<dbReference type="Gene3D" id="3.40.50.1820">
    <property type="entry name" value="alpha/beta hydrolase"/>
    <property type="match status" value="1"/>
</dbReference>